<keyword evidence="8 10" id="KW-0694">RNA-binding</keyword>
<dbReference type="Gene3D" id="2.40.50.140">
    <property type="entry name" value="Nucleic acid-binding proteins"/>
    <property type="match status" value="1"/>
</dbReference>
<dbReference type="PROSITE" id="PS51721">
    <property type="entry name" value="G_CP"/>
    <property type="match status" value="1"/>
</dbReference>
<evidence type="ECO:0000256" key="6">
    <source>
        <dbReference type="ARBA" id="ARBA00022801"/>
    </source>
</evidence>
<dbReference type="CDD" id="cd01854">
    <property type="entry name" value="YjeQ_EngC"/>
    <property type="match status" value="1"/>
</dbReference>
<feature type="binding site" evidence="10">
    <location>
        <position position="257"/>
    </location>
    <ligand>
        <name>Zn(2+)</name>
        <dbReference type="ChEBI" id="CHEBI:29105"/>
    </ligand>
</feature>
<dbReference type="Gene3D" id="1.10.40.50">
    <property type="entry name" value="Probable gtpase engc, domain 3"/>
    <property type="match status" value="1"/>
</dbReference>
<dbReference type="NCBIfam" id="TIGR00157">
    <property type="entry name" value="ribosome small subunit-dependent GTPase A"/>
    <property type="match status" value="1"/>
</dbReference>
<dbReference type="InterPro" id="IPR031944">
    <property type="entry name" value="RsgA_N"/>
</dbReference>
<evidence type="ECO:0000313" key="14">
    <source>
        <dbReference type="Proteomes" id="UP000233419"/>
    </source>
</evidence>
<feature type="binding site" evidence="10">
    <location>
        <position position="259"/>
    </location>
    <ligand>
        <name>Zn(2+)</name>
        <dbReference type="ChEBI" id="CHEBI:29105"/>
    </ligand>
</feature>
<comment type="cofactor">
    <cofactor evidence="10">
        <name>Zn(2+)</name>
        <dbReference type="ChEBI" id="CHEBI:29105"/>
    </cofactor>
    <text evidence="10">Binds 1 zinc ion per subunit.</text>
</comment>
<keyword evidence="1 10" id="KW-0963">Cytoplasm</keyword>
<evidence type="ECO:0000256" key="1">
    <source>
        <dbReference type="ARBA" id="ARBA00022490"/>
    </source>
</evidence>
<gene>
    <name evidence="10 13" type="primary">rsgA</name>
    <name evidence="13" type="ORF">CXP39_01045</name>
</gene>
<evidence type="ECO:0000256" key="2">
    <source>
        <dbReference type="ARBA" id="ARBA00022517"/>
    </source>
</evidence>
<evidence type="ECO:0000313" key="13">
    <source>
        <dbReference type="EMBL" id="AUF83392.1"/>
    </source>
</evidence>
<reference evidence="13 14" key="1">
    <citation type="submission" date="2017-12" db="EMBL/GenBank/DDBJ databases">
        <title>Mesoplasma syrphidae YJS, Complete Genome.</title>
        <authorList>
            <person name="Knight T.F."/>
            <person name="Citino T."/>
            <person name="Rubinstein R."/>
            <person name="Neuschaefer Z."/>
        </authorList>
    </citation>
    <scope>NUCLEOTIDE SEQUENCE [LARGE SCALE GENOMIC DNA]</scope>
    <source>
        <strain evidence="13 14">YJS</strain>
    </source>
</reference>
<feature type="binding site" evidence="10">
    <location>
        <begin position="112"/>
        <end position="115"/>
    </location>
    <ligand>
        <name>GTP</name>
        <dbReference type="ChEBI" id="CHEBI:37565"/>
    </ligand>
</feature>
<evidence type="ECO:0000259" key="11">
    <source>
        <dbReference type="PROSITE" id="PS50936"/>
    </source>
</evidence>
<comment type="subunit">
    <text evidence="10">Monomer. Associates with 30S ribosomal subunit, binds 16S rRNA.</text>
</comment>
<name>A0A2K9BQW1_9MOLU</name>
<comment type="function">
    <text evidence="10">One of several proteins that assist in the late maturation steps of the functional core of the 30S ribosomal subunit. Helps release RbfA from mature subunits. May play a role in the assembly of ribosomal proteins into the subunit. Circularly permuted GTPase that catalyzes slow GTP hydrolysis, GTPase activity is stimulated by the 30S ribosomal subunit.</text>
</comment>
<keyword evidence="2 10" id="KW-0690">Ribosome biogenesis</keyword>
<dbReference type="SUPFAM" id="SSF52540">
    <property type="entry name" value="P-loop containing nucleoside triphosphate hydrolases"/>
    <property type="match status" value="1"/>
</dbReference>
<dbReference type="RefSeq" id="WP_027048496.1">
    <property type="nucleotide sequence ID" value="NZ_CP025257.1"/>
</dbReference>
<dbReference type="GO" id="GO:0005525">
    <property type="term" value="F:GTP binding"/>
    <property type="evidence" value="ECO:0007669"/>
    <property type="project" value="UniProtKB-UniRule"/>
</dbReference>
<keyword evidence="14" id="KW-1185">Reference proteome</keyword>
<evidence type="ECO:0000256" key="3">
    <source>
        <dbReference type="ARBA" id="ARBA00022723"/>
    </source>
</evidence>
<dbReference type="InterPro" id="IPR012340">
    <property type="entry name" value="NA-bd_OB-fold"/>
</dbReference>
<evidence type="ECO:0000256" key="8">
    <source>
        <dbReference type="ARBA" id="ARBA00022884"/>
    </source>
</evidence>
<dbReference type="GO" id="GO:0046872">
    <property type="term" value="F:metal ion binding"/>
    <property type="evidence" value="ECO:0007669"/>
    <property type="project" value="UniProtKB-KW"/>
</dbReference>
<comment type="similarity">
    <text evidence="10">Belongs to the TRAFAC class YlqF/YawG GTPase family. RsgA subfamily.</text>
</comment>
<feature type="binding site" evidence="10">
    <location>
        <begin position="169"/>
        <end position="177"/>
    </location>
    <ligand>
        <name>GTP</name>
        <dbReference type="ChEBI" id="CHEBI:37565"/>
    </ligand>
</feature>
<dbReference type="HAMAP" id="MF_01820">
    <property type="entry name" value="GTPase_RsgA"/>
    <property type="match status" value="1"/>
</dbReference>
<dbReference type="GO" id="GO:0003924">
    <property type="term" value="F:GTPase activity"/>
    <property type="evidence" value="ECO:0007669"/>
    <property type="project" value="UniProtKB-UniRule"/>
</dbReference>
<dbReference type="InterPro" id="IPR004881">
    <property type="entry name" value="Ribosome_biogen_GTPase_RsgA"/>
</dbReference>
<dbReference type="SUPFAM" id="SSF50249">
    <property type="entry name" value="Nucleic acid-binding proteins"/>
    <property type="match status" value="1"/>
</dbReference>
<proteinExistence type="inferred from homology"/>
<dbReference type="OrthoDB" id="9809485at2"/>
<protein>
    <recommendedName>
        <fullName evidence="10">Small ribosomal subunit biogenesis GTPase RsgA</fullName>
        <ecNumber evidence="10">3.6.1.-</ecNumber>
    </recommendedName>
</protein>
<keyword evidence="3 10" id="KW-0479">Metal-binding</keyword>
<evidence type="ECO:0000256" key="7">
    <source>
        <dbReference type="ARBA" id="ARBA00022833"/>
    </source>
</evidence>
<sequence>MNGVIIKIDSSTSYVLYNDIIYTAHAKGNLKKDSKPCVGDFVIFDVIDEVNKIINIIKIQERKTELYRPKIANVDQVVIVTSLLEPLFASYILNKYIAMLEIKQIQPILVFTKMDLLIESNKHLEVWEKISNYQTHQYRVLIVNNNAPEQSTLDELKSILENKISVFTGQTGAGKSSTLNNFLIHKEKIKTQEISKNLNRGKHTTTAVELYKLPKNILIADTPGFSSFELQDIEIEDLLFNFSFFKKYRNQCKFTNCQHINELKCAVKDAVANSELPQFIYDDYLKMIEEIKNRKVKY</sequence>
<dbReference type="PANTHER" id="PTHR32120:SF11">
    <property type="entry name" value="SMALL RIBOSOMAL SUBUNIT BIOGENESIS GTPASE RSGA 1, MITOCHONDRIAL-RELATED"/>
    <property type="match status" value="1"/>
</dbReference>
<evidence type="ECO:0000256" key="4">
    <source>
        <dbReference type="ARBA" id="ARBA00022730"/>
    </source>
</evidence>
<keyword evidence="6 10" id="KW-0378">Hydrolase</keyword>
<evidence type="ECO:0000256" key="10">
    <source>
        <dbReference type="HAMAP-Rule" id="MF_01820"/>
    </source>
</evidence>
<feature type="domain" description="EngC GTPase" evidence="11">
    <location>
        <begin position="72"/>
        <end position="226"/>
    </location>
</feature>
<evidence type="ECO:0000259" key="12">
    <source>
        <dbReference type="PROSITE" id="PS51721"/>
    </source>
</evidence>
<dbReference type="InterPro" id="IPR010914">
    <property type="entry name" value="RsgA_GTPase_dom"/>
</dbReference>
<dbReference type="InterPro" id="IPR030378">
    <property type="entry name" value="G_CP_dom"/>
</dbReference>
<dbReference type="Pfam" id="PF16745">
    <property type="entry name" value="RsgA_N"/>
    <property type="match status" value="1"/>
</dbReference>
<dbReference type="EMBL" id="CP025257">
    <property type="protein sequence ID" value="AUF83392.1"/>
    <property type="molecule type" value="Genomic_DNA"/>
</dbReference>
<dbReference type="PANTHER" id="PTHR32120">
    <property type="entry name" value="SMALL RIBOSOMAL SUBUNIT BIOGENESIS GTPASE RSGA"/>
    <property type="match status" value="1"/>
</dbReference>
<evidence type="ECO:0000256" key="9">
    <source>
        <dbReference type="ARBA" id="ARBA00023134"/>
    </source>
</evidence>
<feature type="domain" description="CP-type G" evidence="12">
    <location>
        <begin position="63"/>
        <end position="228"/>
    </location>
</feature>
<dbReference type="PROSITE" id="PS50936">
    <property type="entry name" value="ENGC_GTPASE"/>
    <property type="match status" value="1"/>
</dbReference>
<keyword evidence="9 10" id="KW-0342">GTP-binding</keyword>
<dbReference type="KEGG" id="msyr:CXP39_01045"/>
<accession>A0A2K9BQW1</accession>
<keyword evidence="4 10" id="KW-0699">rRNA-binding</keyword>
<organism evidence="13 14">
    <name type="scientific">Mesoplasma syrphidae</name>
    <dbReference type="NCBI Taxonomy" id="225999"/>
    <lineage>
        <taxon>Bacteria</taxon>
        <taxon>Bacillati</taxon>
        <taxon>Mycoplasmatota</taxon>
        <taxon>Mollicutes</taxon>
        <taxon>Entomoplasmatales</taxon>
        <taxon>Entomoplasmataceae</taxon>
        <taxon>Mesoplasma</taxon>
    </lineage>
</organism>
<dbReference type="GO" id="GO:0019843">
    <property type="term" value="F:rRNA binding"/>
    <property type="evidence" value="ECO:0007669"/>
    <property type="project" value="UniProtKB-KW"/>
</dbReference>
<dbReference type="GO" id="GO:0042274">
    <property type="term" value="P:ribosomal small subunit biogenesis"/>
    <property type="evidence" value="ECO:0007669"/>
    <property type="project" value="UniProtKB-UniRule"/>
</dbReference>
<keyword evidence="5 10" id="KW-0547">Nucleotide-binding</keyword>
<evidence type="ECO:0000256" key="5">
    <source>
        <dbReference type="ARBA" id="ARBA00022741"/>
    </source>
</evidence>
<dbReference type="Gene3D" id="3.40.50.300">
    <property type="entry name" value="P-loop containing nucleotide triphosphate hydrolases"/>
    <property type="match status" value="1"/>
</dbReference>
<dbReference type="Pfam" id="PF03193">
    <property type="entry name" value="RsgA_GTPase"/>
    <property type="match status" value="1"/>
</dbReference>
<comment type="subcellular location">
    <subcellularLocation>
        <location evidence="10">Cytoplasm</location>
    </subcellularLocation>
</comment>
<dbReference type="Proteomes" id="UP000233419">
    <property type="component" value="Chromosome"/>
</dbReference>
<dbReference type="GO" id="GO:0005737">
    <property type="term" value="C:cytoplasm"/>
    <property type="evidence" value="ECO:0007669"/>
    <property type="project" value="UniProtKB-SubCell"/>
</dbReference>
<keyword evidence="7 10" id="KW-0862">Zinc</keyword>
<dbReference type="InterPro" id="IPR027417">
    <property type="entry name" value="P-loop_NTPase"/>
</dbReference>
<dbReference type="AlphaFoldDB" id="A0A2K9BQW1"/>
<dbReference type="EC" id="3.6.1.-" evidence="10"/>
<feature type="binding site" evidence="10">
    <location>
        <position position="265"/>
    </location>
    <ligand>
        <name>Zn(2+)</name>
        <dbReference type="ChEBI" id="CHEBI:29105"/>
    </ligand>
</feature>
<feature type="binding site" evidence="10">
    <location>
        <position position="252"/>
    </location>
    <ligand>
        <name>Zn(2+)</name>
        <dbReference type="ChEBI" id="CHEBI:29105"/>
    </ligand>
</feature>